<dbReference type="AlphaFoldDB" id="A0A6S6QUU8"/>
<name>A0A6S6QUU8_9FIRM</name>
<protein>
    <recommendedName>
        <fullName evidence="3">HTH deoR-type domain-containing protein</fullName>
    </recommendedName>
</protein>
<dbReference type="InterPro" id="IPR026881">
    <property type="entry name" value="WYL_dom"/>
</dbReference>
<dbReference type="InterPro" id="IPR036388">
    <property type="entry name" value="WH-like_DNA-bd_sf"/>
</dbReference>
<evidence type="ECO:0000313" key="5">
    <source>
        <dbReference type="Proteomes" id="UP000515561"/>
    </source>
</evidence>
<gene>
    <name evidence="4" type="ORF">acsn021_04180</name>
</gene>
<dbReference type="Gene3D" id="1.10.10.10">
    <property type="entry name" value="Winged helix-like DNA-binding domain superfamily/Winged helix DNA-binding domain"/>
    <property type="match status" value="1"/>
</dbReference>
<dbReference type="SUPFAM" id="SSF46785">
    <property type="entry name" value="Winged helix' DNA-binding domain"/>
    <property type="match status" value="1"/>
</dbReference>
<proteinExistence type="predicted"/>
<dbReference type="KEGG" id="acel:acsn021_04180"/>
<dbReference type="PROSITE" id="PS52050">
    <property type="entry name" value="WYL"/>
    <property type="match status" value="1"/>
</dbReference>
<dbReference type="EMBL" id="AP023367">
    <property type="protein sequence ID" value="BCJ92849.1"/>
    <property type="molecule type" value="Genomic_DNA"/>
</dbReference>
<evidence type="ECO:0000313" key="4">
    <source>
        <dbReference type="EMBL" id="BCJ92849.1"/>
    </source>
</evidence>
<dbReference type="RefSeq" id="WP_184094685.1">
    <property type="nucleotide sequence ID" value="NZ_JACHHS010000021.1"/>
</dbReference>
<organism evidence="4 5">
    <name type="scientific">Anaerocolumna cellulosilytica</name>
    <dbReference type="NCBI Taxonomy" id="433286"/>
    <lineage>
        <taxon>Bacteria</taxon>
        <taxon>Bacillati</taxon>
        <taxon>Bacillota</taxon>
        <taxon>Clostridia</taxon>
        <taxon>Lachnospirales</taxon>
        <taxon>Lachnospiraceae</taxon>
        <taxon>Anaerocolumna</taxon>
    </lineage>
</organism>
<reference evidence="4 5" key="1">
    <citation type="journal article" date="2016" name="Int. J. Syst. Evol. Microbiol.">
        <title>Descriptions of Anaerotaenia torta gen. nov., sp. nov. and Anaerocolumna cellulosilytica gen. nov., sp. nov. isolated from a methanogenic reactor of cattle waste.</title>
        <authorList>
            <person name="Uek A."/>
            <person name="Ohtaki Y."/>
            <person name="Kaku N."/>
            <person name="Ueki K."/>
        </authorList>
    </citation>
    <scope>NUCLEOTIDE SEQUENCE [LARGE SCALE GENOMIC DNA]</scope>
    <source>
        <strain evidence="4 5">SN021</strain>
    </source>
</reference>
<dbReference type="InterPro" id="IPR051534">
    <property type="entry name" value="CBASS_pafABC_assoc_protein"/>
</dbReference>
<dbReference type="InterPro" id="IPR001034">
    <property type="entry name" value="DeoR_HTH"/>
</dbReference>
<dbReference type="PANTHER" id="PTHR34580">
    <property type="match status" value="1"/>
</dbReference>
<dbReference type="InterPro" id="IPR036390">
    <property type="entry name" value="WH_DNA-bd_sf"/>
</dbReference>
<feature type="domain" description="HTH deoR-type" evidence="3">
    <location>
        <begin position="2"/>
        <end position="57"/>
    </location>
</feature>
<sequence length="183" mass="21128">MKIERLLAITNYLLSNKRVTAQMLSMRFNVSTRTVMRDINTLSLAGIPVVTYYGSDGGYEILDSFKLDRQLVGEKQFSYVITALQGLQTAFDNDELNDTLEKMQAIAPEGTGEILLDFGVLRENNNTNDKLILLQRAINIRQKVIFSYTNADNEEKDHEVEPVATMYKWYNWYLLCYCPKYEL</sequence>
<dbReference type="Pfam" id="PF08279">
    <property type="entry name" value="HTH_11"/>
    <property type="match status" value="1"/>
</dbReference>
<dbReference type="PANTHER" id="PTHR34580:SF1">
    <property type="entry name" value="PROTEIN PAFC"/>
    <property type="match status" value="1"/>
</dbReference>
<keyword evidence="5" id="KW-1185">Reference proteome</keyword>
<evidence type="ECO:0000259" key="3">
    <source>
        <dbReference type="PROSITE" id="PS51000"/>
    </source>
</evidence>
<evidence type="ECO:0000256" key="1">
    <source>
        <dbReference type="ARBA" id="ARBA00023015"/>
    </source>
</evidence>
<keyword evidence="1" id="KW-0805">Transcription regulation</keyword>
<dbReference type="InterPro" id="IPR013196">
    <property type="entry name" value="HTH_11"/>
</dbReference>
<dbReference type="GO" id="GO:0003700">
    <property type="term" value="F:DNA-binding transcription factor activity"/>
    <property type="evidence" value="ECO:0007669"/>
    <property type="project" value="InterPro"/>
</dbReference>
<keyword evidence="2" id="KW-0804">Transcription</keyword>
<accession>A0A6S6QUU8</accession>
<evidence type="ECO:0000256" key="2">
    <source>
        <dbReference type="ARBA" id="ARBA00023163"/>
    </source>
</evidence>
<dbReference type="Pfam" id="PF13280">
    <property type="entry name" value="WYL"/>
    <property type="match status" value="1"/>
</dbReference>
<dbReference type="PROSITE" id="PS51000">
    <property type="entry name" value="HTH_DEOR_2"/>
    <property type="match status" value="1"/>
</dbReference>
<dbReference type="Proteomes" id="UP000515561">
    <property type="component" value="Chromosome"/>
</dbReference>